<dbReference type="OrthoDB" id="10059875at2759"/>
<reference evidence="5 6" key="1">
    <citation type="submission" date="2016-03" db="EMBL/GenBank/DDBJ databases">
        <authorList>
            <person name="Ploux O."/>
        </authorList>
    </citation>
    <scope>NUCLEOTIDE SEQUENCE [LARGE SCALE GENOMIC DNA]</scope>
    <source>
        <strain evidence="5 6">UAMH 11012</strain>
    </source>
</reference>
<comment type="similarity">
    <text evidence="1">Belongs to the peptidase M20A family.</text>
</comment>
<keyword evidence="6" id="KW-1185">Reference proteome</keyword>
<dbReference type="PANTHER" id="PTHR43808:SF32">
    <property type="entry name" value="ARGE_DAPE-RELATED DEACYLASE"/>
    <property type="match status" value="1"/>
</dbReference>
<proteinExistence type="inferred from homology"/>
<dbReference type="Proteomes" id="UP000184330">
    <property type="component" value="Unassembled WGS sequence"/>
</dbReference>
<gene>
    <name evidence="5" type="ORF">PAC_12256</name>
</gene>
<accession>A0A1L7XBF9</accession>
<dbReference type="InterPro" id="IPR036264">
    <property type="entry name" value="Bact_exopeptidase_dim_dom"/>
</dbReference>
<dbReference type="InterPro" id="IPR011650">
    <property type="entry name" value="Peptidase_M20_dimer"/>
</dbReference>
<dbReference type="GO" id="GO:0016787">
    <property type="term" value="F:hydrolase activity"/>
    <property type="evidence" value="ECO:0007669"/>
    <property type="project" value="UniProtKB-KW"/>
</dbReference>
<evidence type="ECO:0000313" key="5">
    <source>
        <dbReference type="EMBL" id="CZR62359.1"/>
    </source>
</evidence>
<dbReference type="GO" id="GO:0046872">
    <property type="term" value="F:metal ion binding"/>
    <property type="evidence" value="ECO:0007669"/>
    <property type="project" value="UniProtKB-KW"/>
</dbReference>
<dbReference type="AlphaFoldDB" id="A0A1L7XBF9"/>
<dbReference type="Pfam" id="PF01546">
    <property type="entry name" value="Peptidase_M20"/>
    <property type="match status" value="1"/>
</dbReference>
<dbReference type="SUPFAM" id="SSF53187">
    <property type="entry name" value="Zn-dependent exopeptidases"/>
    <property type="match status" value="1"/>
</dbReference>
<evidence type="ECO:0000256" key="2">
    <source>
        <dbReference type="ARBA" id="ARBA00022723"/>
    </source>
</evidence>
<keyword evidence="3" id="KW-0378">Hydrolase</keyword>
<dbReference type="Gene3D" id="3.40.630.10">
    <property type="entry name" value="Zn peptidases"/>
    <property type="match status" value="1"/>
</dbReference>
<dbReference type="Pfam" id="PF07687">
    <property type="entry name" value="M20_dimer"/>
    <property type="match status" value="1"/>
</dbReference>
<evidence type="ECO:0000256" key="1">
    <source>
        <dbReference type="ARBA" id="ARBA00006247"/>
    </source>
</evidence>
<dbReference type="EMBL" id="FJOG01000020">
    <property type="protein sequence ID" value="CZR62359.1"/>
    <property type="molecule type" value="Genomic_DNA"/>
</dbReference>
<name>A0A1L7XBF9_9HELO</name>
<sequence length="351" mass="37596">MAESSVRSQLKSQISLRKQDIISATHYLVAAASLNPPGDTTLVAEAAADLLGKDFKRSSRPKTCLQWTHGHLSDLRTPQLDSPTLDGVLKDGRVYGRGVSDLKGGIAASIMAATVLAEQKHLWSGEVVLTLAGDEESMGSLGTKWLLDNVEAARGDAMVCGDVGSPNVVRFGEKGFCWFEITACGVSAHGAHVHKGINAIDRLRKVLDAVERLENFVVDAPREVSKAIAAASQVSEAAPGEGEPQTLHEATAEGDIRLPVGISVAQVEEHLHKSLDAMPGVSWRMIRSHKPTYTSPTHPLVQTALSASEEVMGLGTKSVVNMRVDEYVMAGELVKVAQIHALIAYEFLKPK</sequence>
<dbReference type="InterPro" id="IPR002933">
    <property type="entry name" value="Peptidase_M20"/>
</dbReference>
<keyword evidence="2" id="KW-0479">Metal-binding</keyword>
<feature type="domain" description="Peptidase M20 dimerisation" evidence="4">
    <location>
        <begin position="172"/>
        <end position="276"/>
    </location>
</feature>
<evidence type="ECO:0000256" key="3">
    <source>
        <dbReference type="ARBA" id="ARBA00022801"/>
    </source>
</evidence>
<dbReference type="SUPFAM" id="SSF55031">
    <property type="entry name" value="Bacterial exopeptidase dimerisation domain"/>
    <property type="match status" value="1"/>
</dbReference>
<organism evidence="5 6">
    <name type="scientific">Phialocephala subalpina</name>
    <dbReference type="NCBI Taxonomy" id="576137"/>
    <lineage>
        <taxon>Eukaryota</taxon>
        <taxon>Fungi</taxon>
        <taxon>Dikarya</taxon>
        <taxon>Ascomycota</taxon>
        <taxon>Pezizomycotina</taxon>
        <taxon>Leotiomycetes</taxon>
        <taxon>Helotiales</taxon>
        <taxon>Mollisiaceae</taxon>
        <taxon>Phialocephala</taxon>
        <taxon>Phialocephala fortinii species complex</taxon>
    </lineage>
</organism>
<dbReference type="InterPro" id="IPR050072">
    <property type="entry name" value="Peptidase_M20A"/>
</dbReference>
<dbReference type="PANTHER" id="PTHR43808">
    <property type="entry name" value="ACETYLORNITHINE DEACETYLASE"/>
    <property type="match status" value="1"/>
</dbReference>
<evidence type="ECO:0000313" key="6">
    <source>
        <dbReference type="Proteomes" id="UP000184330"/>
    </source>
</evidence>
<evidence type="ECO:0000259" key="4">
    <source>
        <dbReference type="Pfam" id="PF07687"/>
    </source>
</evidence>
<dbReference type="STRING" id="576137.A0A1L7XBF9"/>
<dbReference type="Gene3D" id="3.30.70.360">
    <property type="match status" value="1"/>
</dbReference>
<protein>
    <recommendedName>
        <fullName evidence="4">Peptidase M20 dimerisation domain-containing protein</fullName>
    </recommendedName>
</protein>